<evidence type="ECO:0000256" key="9">
    <source>
        <dbReference type="SAM" id="SignalP"/>
    </source>
</evidence>
<gene>
    <name evidence="10" type="ORF">SEMRO_80_G043250.1</name>
</gene>
<keyword evidence="4" id="KW-0812">Transmembrane</keyword>
<feature type="chain" id="PRO_5040241904" evidence="9">
    <location>
        <begin position="20"/>
        <end position="492"/>
    </location>
</feature>
<keyword evidence="3" id="KW-1003">Cell membrane</keyword>
<dbReference type="AlphaFoldDB" id="A0A9N8DBT6"/>
<evidence type="ECO:0000256" key="8">
    <source>
        <dbReference type="SAM" id="MobiDB-lite"/>
    </source>
</evidence>
<sequence length="492" mass="55359">MRLQACIALALLLAADTESFTATRTRSGSGFASRTQQQSSQRSSVSRRKRQLPTTTSAFLYSAQFQPLNEGLDDKVNNRHSANDYWYNIRTLPSSTILREIGNPVLAVFGWSTAVSVLHHLLASSGRSALQVMASRLCVSSAAHSFLVSSLGLLLVFRTNSAYQRFNEGRKIWEQILSVSRNLSRLSCLYGREIGPSRRHRIRNLIAAFPYLLRHHIRSGCLCEQGSIDERYRLLLEEPAQQMVETRHEGDKRCGGSTNPADHMLPPKECWVDRRNLPWSLIAPGALEKVAKARNRPLWICDRLGREICDIPYGPNFTNRERQHFLSQVEKLTDAIGKCERIHQTAVPLNYARHSLRSLTLWLLTLPFTMVKDLGFMTGPAAAVIAWLMFGIYQIGYSIEDPFQGSLRLSILCDAIREDVMGNLDDDDQDMVEDQARDSAYHVEATSWIDDAADNTLAPTPLPPQILTSKYSVVTTTKSPLFSMADYKALEQ</sequence>
<comment type="subcellular location">
    <subcellularLocation>
        <location evidence="1">Cell membrane</location>
        <topology evidence="1">Multi-pass membrane protein</topology>
    </subcellularLocation>
</comment>
<keyword evidence="6" id="KW-0406">Ion transport</keyword>
<dbReference type="GO" id="GO:0005254">
    <property type="term" value="F:chloride channel activity"/>
    <property type="evidence" value="ECO:0007669"/>
    <property type="project" value="InterPro"/>
</dbReference>
<evidence type="ECO:0000256" key="1">
    <source>
        <dbReference type="ARBA" id="ARBA00004651"/>
    </source>
</evidence>
<keyword evidence="7" id="KW-0472">Membrane</keyword>
<evidence type="ECO:0000256" key="4">
    <source>
        <dbReference type="ARBA" id="ARBA00022692"/>
    </source>
</evidence>
<keyword evidence="11" id="KW-1185">Reference proteome</keyword>
<feature type="signal peptide" evidence="9">
    <location>
        <begin position="1"/>
        <end position="19"/>
    </location>
</feature>
<evidence type="ECO:0000313" key="10">
    <source>
        <dbReference type="EMBL" id="CAB9500297.1"/>
    </source>
</evidence>
<dbReference type="PANTHER" id="PTHR33281">
    <property type="entry name" value="UPF0187 PROTEIN YNEE"/>
    <property type="match status" value="1"/>
</dbReference>
<dbReference type="OrthoDB" id="1368at2759"/>
<protein>
    <submittedName>
        <fullName evidence="10">UPF0187 protein</fullName>
    </submittedName>
</protein>
<keyword evidence="2" id="KW-0813">Transport</keyword>
<dbReference type="PANTHER" id="PTHR33281:SF19">
    <property type="entry name" value="VOLTAGE-DEPENDENT ANION CHANNEL-FORMING PROTEIN YNEE"/>
    <property type="match status" value="1"/>
</dbReference>
<evidence type="ECO:0000313" key="11">
    <source>
        <dbReference type="Proteomes" id="UP001153069"/>
    </source>
</evidence>
<evidence type="ECO:0000256" key="6">
    <source>
        <dbReference type="ARBA" id="ARBA00023065"/>
    </source>
</evidence>
<dbReference type="Proteomes" id="UP001153069">
    <property type="component" value="Unassembled WGS sequence"/>
</dbReference>
<evidence type="ECO:0000256" key="2">
    <source>
        <dbReference type="ARBA" id="ARBA00022448"/>
    </source>
</evidence>
<evidence type="ECO:0000256" key="3">
    <source>
        <dbReference type="ARBA" id="ARBA00022475"/>
    </source>
</evidence>
<reference evidence="10" key="1">
    <citation type="submission" date="2020-06" db="EMBL/GenBank/DDBJ databases">
        <authorList>
            <consortium name="Plant Systems Biology data submission"/>
        </authorList>
    </citation>
    <scope>NUCLEOTIDE SEQUENCE</scope>
    <source>
        <strain evidence="10">D6</strain>
    </source>
</reference>
<feature type="region of interest" description="Disordered" evidence="8">
    <location>
        <begin position="25"/>
        <end position="51"/>
    </location>
</feature>
<evidence type="ECO:0000256" key="5">
    <source>
        <dbReference type="ARBA" id="ARBA00022989"/>
    </source>
</evidence>
<accession>A0A9N8DBT6</accession>
<feature type="compositionally biased region" description="Low complexity" evidence="8">
    <location>
        <begin position="33"/>
        <end position="44"/>
    </location>
</feature>
<dbReference type="InterPro" id="IPR044669">
    <property type="entry name" value="YneE/VCCN1/2-like"/>
</dbReference>
<comment type="caution">
    <text evidence="10">The sequence shown here is derived from an EMBL/GenBank/DDBJ whole genome shotgun (WGS) entry which is preliminary data.</text>
</comment>
<dbReference type="GO" id="GO:0005886">
    <property type="term" value="C:plasma membrane"/>
    <property type="evidence" value="ECO:0007669"/>
    <property type="project" value="UniProtKB-SubCell"/>
</dbReference>
<evidence type="ECO:0000256" key="7">
    <source>
        <dbReference type="ARBA" id="ARBA00023136"/>
    </source>
</evidence>
<dbReference type="Pfam" id="PF25539">
    <property type="entry name" value="Bestrophin_2"/>
    <property type="match status" value="1"/>
</dbReference>
<dbReference type="EMBL" id="CAICTM010000079">
    <property type="protein sequence ID" value="CAB9500297.1"/>
    <property type="molecule type" value="Genomic_DNA"/>
</dbReference>
<proteinExistence type="predicted"/>
<name>A0A9N8DBT6_9STRA</name>
<organism evidence="10 11">
    <name type="scientific">Seminavis robusta</name>
    <dbReference type="NCBI Taxonomy" id="568900"/>
    <lineage>
        <taxon>Eukaryota</taxon>
        <taxon>Sar</taxon>
        <taxon>Stramenopiles</taxon>
        <taxon>Ochrophyta</taxon>
        <taxon>Bacillariophyta</taxon>
        <taxon>Bacillariophyceae</taxon>
        <taxon>Bacillariophycidae</taxon>
        <taxon>Naviculales</taxon>
        <taxon>Naviculaceae</taxon>
        <taxon>Seminavis</taxon>
    </lineage>
</organism>
<keyword evidence="5" id="KW-1133">Transmembrane helix</keyword>
<keyword evidence="9" id="KW-0732">Signal</keyword>